<accession>A0A6C1B553</accession>
<name>A0A6C1B553_9RHOO</name>
<dbReference type="PROSITE" id="PS51257">
    <property type="entry name" value="PROKAR_LIPOPROTEIN"/>
    <property type="match status" value="1"/>
</dbReference>
<evidence type="ECO:0000256" key="3">
    <source>
        <dbReference type="ARBA" id="ARBA00022723"/>
    </source>
</evidence>
<keyword evidence="5 6" id="KW-0408">Iron</keyword>
<feature type="signal peptide" evidence="7">
    <location>
        <begin position="1"/>
        <end position="20"/>
    </location>
</feature>
<reference evidence="9 10" key="1">
    <citation type="submission" date="2020-02" db="EMBL/GenBank/DDBJ databases">
        <title>Nitrogenibacter mangrovi gen. nov., sp. nov. isolated from mangrove sediment, a denitrifying betaproteobacterium.</title>
        <authorList>
            <person name="Liao H."/>
            <person name="Tian Y."/>
        </authorList>
    </citation>
    <scope>NUCLEOTIDE SEQUENCE [LARGE SCALE GENOMIC DNA]</scope>
    <source>
        <strain evidence="9 10">M9-3-2</strain>
    </source>
</reference>
<dbReference type="PROSITE" id="PS51007">
    <property type="entry name" value="CYTC"/>
    <property type="match status" value="1"/>
</dbReference>
<feature type="domain" description="Cytochrome c" evidence="8">
    <location>
        <begin position="22"/>
        <end position="100"/>
    </location>
</feature>
<evidence type="ECO:0000313" key="10">
    <source>
        <dbReference type="Proteomes" id="UP000501991"/>
    </source>
</evidence>
<evidence type="ECO:0000256" key="2">
    <source>
        <dbReference type="ARBA" id="ARBA00022617"/>
    </source>
</evidence>
<keyword evidence="7" id="KW-0732">Signal</keyword>
<evidence type="ECO:0000256" key="7">
    <source>
        <dbReference type="SAM" id="SignalP"/>
    </source>
</evidence>
<dbReference type="InterPro" id="IPR036909">
    <property type="entry name" value="Cyt_c-like_dom_sf"/>
</dbReference>
<feature type="chain" id="PRO_5025614375" evidence="7">
    <location>
        <begin position="21"/>
        <end position="106"/>
    </location>
</feature>
<dbReference type="PANTHER" id="PTHR33751">
    <property type="entry name" value="CBB3-TYPE CYTOCHROME C OXIDASE SUBUNIT FIXP"/>
    <property type="match status" value="1"/>
</dbReference>
<dbReference type="AlphaFoldDB" id="A0A6C1B553"/>
<dbReference type="GO" id="GO:0020037">
    <property type="term" value="F:heme binding"/>
    <property type="evidence" value="ECO:0007669"/>
    <property type="project" value="InterPro"/>
</dbReference>
<dbReference type="GO" id="GO:0046872">
    <property type="term" value="F:metal ion binding"/>
    <property type="evidence" value="ECO:0007669"/>
    <property type="project" value="UniProtKB-KW"/>
</dbReference>
<gene>
    <name evidence="9" type="ORF">G3580_11120</name>
</gene>
<dbReference type="Proteomes" id="UP000501991">
    <property type="component" value="Chromosome"/>
</dbReference>
<dbReference type="PANTHER" id="PTHR33751:SF9">
    <property type="entry name" value="CYTOCHROME C4"/>
    <property type="match status" value="1"/>
</dbReference>
<keyword evidence="3 6" id="KW-0479">Metal-binding</keyword>
<dbReference type="Gene3D" id="1.10.760.10">
    <property type="entry name" value="Cytochrome c-like domain"/>
    <property type="match status" value="1"/>
</dbReference>
<keyword evidence="4" id="KW-0249">Electron transport</keyword>
<dbReference type="GO" id="GO:0009055">
    <property type="term" value="F:electron transfer activity"/>
    <property type="evidence" value="ECO:0007669"/>
    <property type="project" value="InterPro"/>
</dbReference>
<dbReference type="EMBL" id="CP048836">
    <property type="protein sequence ID" value="QID18139.1"/>
    <property type="molecule type" value="Genomic_DNA"/>
</dbReference>
<keyword evidence="10" id="KW-1185">Reference proteome</keyword>
<evidence type="ECO:0000259" key="8">
    <source>
        <dbReference type="PROSITE" id="PS51007"/>
    </source>
</evidence>
<dbReference type="SUPFAM" id="SSF46626">
    <property type="entry name" value="Cytochrome c"/>
    <property type="match status" value="1"/>
</dbReference>
<protein>
    <submittedName>
        <fullName evidence="9">Cytochrome c</fullName>
    </submittedName>
</protein>
<sequence length="106" mass="11301">MMRKWIVALAMVMSCAPALAGGDAAAGKEKSTVCAACHGADGVSPVPNFPKLAGQHPDYIVRALKDYKSGDRKNPIMAGQVTNLSEQDMEDLAAYFSSQKGLYTKH</sequence>
<organism evidence="9 10">
    <name type="scientific">Nitrogeniibacter mangrovi</name>
    <dbReference type="NCBI Taxonomy" id="2016596"/>
    <lineage>
        <taxon>Bacteria</taxon>
        <taxon>Pseudomonadati</taxon>
        <taxon>Pseudomonadota</taxon>
        <taxon>Betaproteobacteria</taxon>
        <taxon>Rhodocyclales</taxon>
        <taxon>Zoogloeaceae</taxon>
        <taxon>Nitrogeniibacter</taxon>
    </lineage>
</organism>
<dbReference type="KEGG" id="azq:G3580_11120"/>
<dbReference type="InterPro" id="IPR009056">
    <property type="entry name" value="Cyt_c-like_dom"/>
</dbReference>
<evidence type="ECO:0000256" key="5">
    <source>
        <dbReference type="ARBA" id="ARBA00023004"/>
    </source>
</evidence>
<dbReference type="RefSeq" id="WP_173765505.1">
    <property type="nucleotide sequence ID" value="NZ_CP048836.1"/>
</dbReference>
<proteinExistence type="predicted"/>
<keyword evidence="1" id="KW-0813">Transport</keyword>
<dbReference type="Pfam" id="PF00034">
    <property type="entry name" value="Cytochrom_C"/>
    <property type="match status" value="1"/>
</dbReference>
<evidence type="ECO:0000256" key="4">
    <source>
        <dbReference type="ARBA" id="ARBA00022982"/>
    </source>
</evidence>
<evidence type="ECO:0000256" key="1">
    <source>
        <dbReference type="ARBA" id="ARBA00022448"/>
    </source>
</evidence>
<evidence type="ECO:0000256" key="6">
    <source>
        <dbReference type="PROSITE-ProRule" id="PRU00433"/>
    </source>
</evidence>
<dbReference type="InterPro" id="IPR050597">
    <property type="entry name" value="Cytochrome_c_Oxidase_Subunit"/>
</dbReference>
<evidence type="ECO:0000313" key="9">
    <source>
        <dbReference type="EMBL" id="QID18139.1"/>
    </source>
</evidence>
<keyword evidence="2 6" id="KW-0349">Heme</keyword>